<gene>
    <name evidence="12" type="ORF">PICMEDRAFT_14066</name>
</gene>
<sequence>MGFLSYVLTYIVGGVTFIPLIIVLIWYKSPQVPNSVSERDRKDAIKAERESLEKGEPKGYRDLKAGEFFDKEKLGIKAYHSGWITVTKEFYRFPQINPEEFKQTNTFNSDGDLSNGSAGNALGNNASGGIFSKMMKGGGGGGNGSHSHSNSMDEEFKEGEQDTATLGAAKLKQIRKRNRFYGVIKHGNLFLYSDETQKNVKHAIVLDHYTVAIWPRNLRDGQLFTKRSAICLINTDELAHSKEKAQELLKLLKSKSDNIPPPKNCYFLYADVSIEKEDWYFAFLRATCTNNTLSKLNPNFDPTIMAKPAYYNTADMLDLIETLNATEQQLTTKWINALIGRLFLSTYKTDEFKAAFWLKIEDRLKKIRTPGFLDQLQINRIDVGHSGPFFTDPKLKTLSPEGDLEVLVNVSYQGRAMVEIATKLFVNLGVGFKQRQFDIVMKLIVNKIEGELLLKIKPQPSSRIWYTFSKMPEIDITIEPVFSSRAVSYGIITSIIESRFRDAIKSSLVYPFFDDFVFFRNPEEIFRGGIFDRSCRKSTTNDEDIKMAGDVVKDSISTLPPIAQPISTDPLSNSGEAGIKMEPIKSSNASVISRASSTTSTGASKFSEKDHVISKLSTISSEAEHYNEPTSNSELIEDDVSHTSELKDSVLKSYSRIKHWYKKSPAVPDTSGPAAIGSSATLPRRKTGSIGGKDPNYIPPEMISNRRIKPSKPENLQLDLPSQSDTISSGSSFQLLNSNINTRPSGDAFINLDRKRGTSQSSQFGASSFTEDNPMMLPLNNNNPPSSPEMFINEKFKSPTTATSNSNNSSVMNYAGNKNRVISSPSILRFSNDNDDSLSSPTAASVAALSAGLQESPILQFDGTNDFQKQDTERQQTPNSGEFGAPLSRPRTRLARKPVPPLPPLPPKDNEFSLPKNSSTPI</sequence>
<organism evidence="12 13">
    <name type="scientific">Pichia membranifaciens NRRL Y-2026</name>
    <dbReference type="NCBI Taxonomy" id="763406"/>
    <lineage>
        <taxon>Eukaryota</taxon>
        <taxon>Fungi</taxon>
        <taxon>Dikarya</taxon>
        <taxon>Ascomycota</taxon>
        <taxon>Saccharomycotina</taxon>
        <taxon>Pichiomycetes</taxon>
        <taxon>Pichiales</taxon>
        <taxon>Pichiaceae</taxon>
        <taxon>Pichia</taxon>
    </lineage>
</organism>
<feature type="region of interest" description="Disordered" evidence="9">
    <location>
        <begin position="867"/>
        <end position="922"/>
    </location>
</feature>
<keyword evidence="8 10" id="KW-0472">Membrane</keyword>
<evidence type="ECO:0000313" key="13">
    <source>
        <dbReference type="Proteomes" id="UP000094455"/>
    </source>
</evidence>
<keyword evidence="5 10" id="KW-1133">Transmembrane helix</keyword>
<dbReference type="PANTHER" id="PTHR13466">
    <property type="entry name" value="TEX2 PROTEIN-RELATED"/>
    <property type="match status" value="1"/>
</dbReference>
<dbReference type="InterPro" id="IPR011993">
    <property type="entry name" value="PH-like_dom_sf"/>
</dbReference>
<evidence type="ECO:0000256" key="2">
    <source>
        <dbReference type="ARBA" id="ARBA00022448"/>
    </source>
</evidence>
<keyword evidence="7" id="KW-0446">Lipid-binding</keyword>
<dbReference type="OrthoDB" id="26740at2759"/>
<dbReference type="InterPro" id="IPR019411">
    <property type="entry name" value="MMM1_dom"/>
</dbReference>
<dbReference type="InterPro" id="IPR031468">
    <property type="entry name" value="SMP_LBD"/>
</dbReference>
<dbReference type="Proteomes" id="UP000094455">
    <property type="component" value="Unassembled WGS sequence"/>
</dbReference>
<evidence type="ECO:0000256" key="1">
    <source>
        <dbReference type="ARBA" id="ARBA00004586"/>
    </source>
</evidence>
<evidence type="ECO:0000256" key="8">
    <source>
        <dbReference type="ARBA" id="ARBA00023136"/>
    </source>
</evidence>
<dbReference type="RefSeq" id="XP_019019618.1">
    <property type="nucleotide sequence ID" value="XM_019160207.1"/>
</dbReference>
<dbReference type="EMBL" id="KV454001">
    <property type="protein sequence ID" value="ODQ48505.1"/>
    <property type="molecule type" value="Genomic_DNA"/>
</dbReference>
<feature type="compositionally biased region" description="Pro residues" evidence="9">
    <location>
        <begin position="898"/>
        <end position="907"/>
    </location>
</feature>
<keyword evidence="4" id="KW-0256">Endoplasmic reticulum</keyword>
<accession>A0A1E3NQZ9</accession>
<dbReference type="GO" id="GO:0032865">
    <property type="term" value="C:ERMES complex"/>
    <property type="evidence" value="ECO:0007669"/>
    <property type="project" value="TreeGrafter"/>
</dbReference>
<evidence type="ECO:0000256" key="5">
    <source>
        <dbReference type="ARBA" id="ARBA00022989"/>
    </source>
</evidence>
<evidence type="ECO:0000256" key="9">
    <source>
        <dbReference type="SAM" id="MobiDB-lite"/>
    </source>
</evidence>
<keyword evidence="2" id="KW-0813">Transport</keyword>
<evidence type="ECO:0000259" key="11">
    <source>
        <dbReference type="PROSITE" id="PS51847"/>
    </source>
</evidence>
<dbReference type="Pfam" id="PF15413">
    <property type="entry name" value="PH_11"/>
    <property type="match status" value="1"/>
</dbReference>
<dbReference type="SUPFAM" id="SSF50729">
    <property type="entry name" value="PH domain-like"/>
    <property type="match status" value="1"/>
</dbReference>
<dbReference type="GO" id="GO:0005789">
    <property type="term" value="C:endoplasmic reticulum membrane"/>
    <property type="evidence" value="ECO:0007669"/>
    <property type="project" value="UniProtKB-SubCell"/>
</dbReference>
<name>A0A1E3NQZ9_9ASCO</name>
<comment type="subcellular location">
    <subcellularLocation>
        <location evidence="1">Endoplasmic reticulum membrane</location>
    </subcellularLocation>
</comment>
<keyword evidence="13" id="KW-1185">Reference proteome</keyword>
<keyword evidence="3 10" id="KW-0812">Transmembrane</keyword>
<dbReference type="Pfam" id="PF10296">
    <property type="entry name" value="MMM1"/>
    <property type="match status" value="1"/>
</dbReference>
<evidence type="ECO:0000313" key="12">
    <source>
        <dbReference type="EMBL" id="ODQ48505.1"/>
    </source>
</evidence>
<dbReference type="GO" id="GO:0015914">
    <property type="term" value="P:phospholipid transport"/>
    <property type="evidence" value="ECO:0007669"/>
    <property type="project" value="TreeGrafter"/>
</dbReference>
<evidence type="ECO:0000256" key="4">
    <source>
        <dbReference type="ARBA" id="ARBA00022824"/>
    </source>
</evidence>
<feature type="region of interest" description="Disordered" evidence="9">
    <location>
        <begin position="136"/>
        <end position="160"/>
    </location>
</feature>
<keyword evidence="6" id="KW-0445">Lipid transport</keyword>
<reference evidence="12 13" key="1">
    <citation type="journal article" date="2016" name="Proc. Natl. Acad. Sci. U.S.A.">
        <title>Comparative genomics of biotechnologically important yeasts.</title>
        <authorList>
            <person name="Riley R."/>
            <person name="Haridas S."/>
            <person name="Wolfe K.H."/>
            <person name="Lopes M.R."/>
            <person name="Hittinger C.T."/>
            <person name="Goeker M."/>
            <person name="Salamov A.A."/>
            <person name="Wisecaver J.H."/>
            <person name="Long T.M."/>
            <person name="Calvey C.H."/>
            <person name="Aerts A.L."/>
            <person name="Barry K.W."/>
            <person name="Choi C."/>
            <person name="Clum A."/>
            <person name="Coughlan A.Y."/>
            <person name="Deshpande S."/>
            <person name="Douglass A.P."/>
            <person name="Hanson S.J."/>
            <person name="Klenk H.-P."/>
            <person name="LaButti K.M."/>
            <person name="Lapidus A."/>
            <person name="Lindquist E.A."/>
            <person name="Lipzen A.M."/>
            <person name="Meier-Kolthoff J.P."/>
            <person name="Ohm R.A."/>
            <person name="Otillar R.P."/>
            <person name="Pangilinan J.L."/>
            <person name="Peng Y."/>
            <person name="Rokas A."/>
            <person name="Rosa C.A."/>
            <person name="Scheuner C."/>
            <person name="Sibirny A.A."/>
            <person name="Slot J.C."/>
            <person name="Stielow J.B."/>
            <person name="Sun H."/>
            <person name="Kurtzman C.P."/>
            <person name="Blackwell M."/>
            <person name="Grigoriev I.V."/>
            <person name="Jeffries T.W."/>
        </authorList>
    </citation>
    <scope>NUCLEOTIDE SEQUENCE [LARGE SCALE GENOMIC DNA]</scope>
    <source>
        <strain evidence="12 13">NRRL Y-2026</strain>
    </source>
</reference>
<dbReference type="AlphaFoldDB" id="A0A1E3NQZ9"/>
<dbReference type="PROSITE" id="PS51847">
    <property type="entry name" value="SMP"/>
    <property type="match status" value="1"/>
</dbReference>
<dbReference type="Gene3D" id="2.30.29.30">
    <property type="entry name" value="Pleckstrin-homology domain (PH domain)/Phosphotyrosine-binding domain (PTB)"/>
    <property type="match status" value="1"/>
</dbReference>
<feature type="domain" description="SMP-LTD" evidence="11">
    <location>
        <begin position="328"/>
        <end position="519"/>
    </location>
</feature>
<feature type="region of interest" description="Disordered" evidence="9">
    <location>
        <begin position="671"/>
        <end position="707"/>
    </location>
</feature>
<dbReference type="CDD" id="cd21675">
    <property type="entry name" value="SMP_TEX2"/>
    <property type="match status" value="1"/>
</dbReference>
<dbReference type="GO" id="GO:1990456">
    <property type="term" value="P:mitochondrion-endoplasmic reticulum membrane tethering"/>
    <property type="evidence" value="ECO:0007669"/>
    <property type="project" value="TreeGrafter"/>
</dbReference>
<evidence type="ECO:0000256" key="3">
    <source>
        <dbReference type="ARBA" id="ARBA00022692"/>
    </source>
</evidence>
<evidence type="ECO:0000256" key="10">
    <source>
        <dbReference type="SAM" id="Phobius"/>
    </source>
</evidence>
<evidence type="ECO:0000256" key="6">
    <source>
        <dbReference type="ARBA" id="ARBA00023055"/>
    </source>
</evidence>
<feature type="compositionally biased region" description="Polar residues" evidence="9">
    <location>
        <begin position="758"/>
        <end position="771"/>
    </location>
</feature>
<evidence type="ECO:0000256" key="7">
    <source>
        <dbReference type="ARBA" id="ARBA00023121"/>
    </source>
</evidence>
<feature type="region of interest" description="Disordered" evidence="9">
    <location>
        <begin position="756"/>
        <end position="776"/>
    </location>
</feature>
<dbReference type="GO" id="GO:0008289">
    <property type="term" value="F:lipid binding"/>
    <property type="evidence" value="ECO:0007669"/>
    <property type="project" value="UniProtKB-KW"/>
</dbReference>
<feature type="transmembrane region" description="Helical" evidence="10">
    <location>
        <begin position="7"/>
        <end position="27"/>
    </location>
</feature>
<dbReference type="PANTHER" id="PTHR13466:SF19">
    <property type="entry name" value="NUCLEUS-VACUOLE JUNCTION PROTEIN 2"/>
    <property type="match status" value="1"/>
</dbReference>
<dbReference type="STRING" id="763406.A0A1E3NQZ9"/>
<dbReference type="GeneID" id="30176894"/>
<proteinExistence type="predicted"/>
<protein>
    <recommendedName>
        <fullName evidence="11">SMP-LTD domain-containing protein</fullName>
    </recommendedName>
</protein>